<dbReference type="InterPro" id="IPR029063">
    <property type="entry name" value="SAM-dependent_MTases_sf"/>
</dbReference>
<dbReference type="SUPFAM" id="SSF53335">
    <property type="entry name" value="S-adenosyl-L-methionine-dependent methyltransferases"/>
    <property type="match status" value="1"/>
</dbReference>
<dbReference type="AlphaFoldDB" id="A0A409XQG6"/>
<organism evidence="1 2">
    <name type="scientific">Psilocybe cyanescens</name>
    <dbReference type="NCBI Taxonomy" id="93625"/>
    <lineage>
        <taxon>Eukaryota</taxon>
        <taxon>Fungi</taxon>
        <taxon>Dikarya</taxon>
        <taxon>Basidiomycota</taxon>
        <taxon>Agaricomycotina</taxon>
        <taxon>Agaricomycetes</taxon>
        <taxon>Agaricomycetidae</taxon>
        <taxon>Agaricales</taxon>
        <taxon>Agaricineae</taxon>
        <taxon>Strophariaceae</taxon>
        <taxon>Psilocybe</taxon>
    </lineage>
</organism>
<evidence type="ECO:0000313" key="2">
    <source>
        <dbReference type="Proteomes" id="UP000283269"/>
    </source>
</evidence>
<dbReference type="EMBL" id="NHYD01000860">
    <property type="protein sequence ID" value="PPQ93055.1"/>
    <property type="molecule type" value="Genomic_DNA"/>
</dbReference>
<dbReference type="Proteomes" id="UP000283269">
    <property type="component" value="Unassembled WGS sequence"/>
</dbReference>
<dbReference type="STRING" id="93625.A0A409XQG6"/>
<comment type="caution">
    <text evidence="1">The sequence shown here is derived from an EMBL/GenBank/DDBJ whole genome shotgun (WGS) entry which is preliminary data.</text>
</comment>
<dbReference type="InParanoid" id="A0A409XQG6"/>
<proteinExistence type="predicted"/>
<dbReference type="Pfam" id="PF13489">
    <property type="entry name" value="Methyltransf_23"/>
    <property type="match status" value="1"/>
</dbReference>
<keyword evidence="2" id="KW-1185">Reference proteome</keyword>
<sequence>MISMTSISAEELSKFLLVPQNGMESQVAQVAHRLAMIDAWGGIANESRVLELGCGQGDCTVAIAHAVGKNGYVDAVDPAPPGYGSPYTVGEAHEHLSTTDLGPRINWIQADPLQVLPSTSTSPKYDIAILAHCLWYFSSVSVIHETFRRLDTHCKQIYVAEWALSSSHPAAEPHVLSALTQASLECRKPESQSNVRTVVSPAAIKKLAEEAGLKFVREGYISPKEGLLDGRWEVGSVASAGFVKEVEDIVKDERERSVIFALRDSMLRSLECVEGGRKGVRSMDVWCAVFEKA</sequence>
<dbReference type="CDD" id="cd02440">
    <property type="entry name" value="AdoMet_MTases"/>
    <property type="match status" value="1"/>
</dbReference>
<protein>
    <submittedName>
        <fullName evidence="1">Uncharacterized protein</fullName>
    </submittedName>
</protein>
<dbReference type="Gene3D" id="3.40.50.150">
    <property type="entry name" value="Vaccinia Virus protein VP39"/>
    <property type="match status" value="1"/>
</dbReference>
<reference evidence="1 2" key="1">
    <citation type="journal article" date="2018" name="Evol. Lett.">
        <title>Horizontal gene cluster transfer increased hallucinogenic mushroom diversity.</title>
        <authorList>
            <person name="Reynolds H.T."/>
            <person name="Vijayakumar V."/>
            <person name="Gluck-Thaler E."/>
            <person name="Korotkin H.B."/>
            <person name="Matheny P.B."/>
            <person name="Slot J.C."/>
        </authorList>
    </citation>
    <scope>NUCLEOTIDE SEQUENCE [LARGE SCALE GENOMIC DNA]</scope>
    <source>
        <strain evidence="1 2">2631</strain>
    </source>
</reference>
<name>A0A409XQG6_PSICY</name>
<dbReference type="OrthoDB" id="8300214at2759"/>
<gene>
    <name evidence="1" type="ORF">CVT25_011931</name>
</gene>
<accession>A0A409XQG6</accession>
<evidence type="ECO:0000313" key="1">
    <source>
        <dbReference type="EMBL" id="PPQ93055.1"/>
    </source>
</evidence>